<proteinExistence type="evidence at transcript level"/>
<organism evidence="1">
    <name type="scientific">Picea sitchensis</name>
    <name type="common">Sitka spruce</name>
    <name type="synonym">Pinus sitchensis</name>
    <dbReference type="NCBI Taxonomy" id="3332"/>
    <lineage>
        <taxon>Eukaryota</taxon>
        <taxon>Viridiplantae</taxon>
        <taxon>Streptophyta</taxon>
        <taxon>Embryophyta</taxon>
        <taxon>Tracheophyta</taxon>
        <taxon>Spermatophyta</taxon>
        <taxon>Pinopsida</taxon>
        <taxon>Pinidae</taxon>
        <taxon>Conifers I</taxon>
        <taxon>Pinales</taxon>
        <taxon>Pinaceae</taxon>
        <taxon>Picea</taxon>
    </lineage>
</organism>
<accession>D5AD39</accession>
<name>D5AD39_PICSI</name>
<reference evidence="1" key="1">
    <citation type="submission" date="2010-04" db="EMBL/GenBank/DDBJ databases">
        <authorList>
            <person name="Reid K.E."/>
            <person name="Liao N."/>
            <person name="Chan S."/>
            <person name="Docking R."/>
            <person name="Taylor G."/>
            <person name="Moore R."/>
            <person name="Mayo M."/>
            <person name="Munro S."/>
            <person name="King J."/>
            <person name="Yanchuk A."/>
            <person name="Holt R."/>
            <person name="Jones S."/>
            <person name="Marra M."/>
            <person name="Ritland C.E."/>
            <person name="Ritland K."/>
            <person name="Bohlmann J."/>
        </authorList>
    </citation>
    <scope>NUCLEOTIDE SEQUENCE</scope>
    <source>
        <tissue evidence="1">Bud</tissue>
    </source>
</reference>
<sequence>MKVLDLTISDHKQIFQLHDPLTVHGFCCHGYLAPLYHNLDFIWFLLVLHRNVMKTG</sequence>
<protein>
    <submittedName>
        <fullName evidence="1">Uncharacterized protein</fullName>
    </submittedName>
</protein>
<dbReference type="AlphaFoldDB" id="D5AD39"/>
<evidence type="ECO:0000313" key="1">
    <source>
        <dbReference type="EMBL" id="ADE77458.1"/>
    </source>
</evidence>
<dbReference type="EMBL" id="BT124189">
    <property type="protein sequence ID" value="ADE77458.1"/>
    <property type="molecule type" value="mRNA"/>
</dbReference>